<name>A0AA38RBQ7_9PEZI</name>
<proteinExistence type="predicted"/>
<evidence type="ECO:0000313" key="2">
    <source>
        <dbReference type="Proteomes" id="UP001174694"/>
    </source>
</evidence>
<dbReference type="InterPro" id="IPR029058">
    <property type="entry name" value="AB_hydrolase_fold"/>
</dbReference>
<accession>A0AA38RBQ7</accession>
<comment type="caution">
    <text evidence="1">The sequence shown here is derived from an EMBL/GenBank/DDBJ whole genome shotgun (WGS) entry which is preliminary data.</text>
</comment>
<sequence>MDEPITTAQVPPQFLRAVFLVGHVPLRALSSDPRVSYALYIPEKHYNPDPSLSERGDHPSYALPKLPLLVHVHGTGRRTTALYGELVPFAESTPCAVLVPLFPAGLDGPNDTDSYKLLRSKTLRSDLALLSMLDEVAHRWPGIGTEKVFMMGVSGGGQFTHRFLYMYPERLRAASVGAPGRVTLLDDEQDWPRGVADAEALLGKPIRKDLIRAVGIQLVIGSEDVGVHGGKEFWEWARKRFKITDPEAAKRALPDMENGRLETLRRLKELWARDGIEARLDVVEGVGHDADGLRQCGLEFLQPYMQQTIQEKAMR</sequence>
<dbReference type="Proteomes" id="UP001174694">
    <property type="component" value="Unassembled WGS sequence"/>
</dbReference>
<keyword evidence="2" id="KW-1185">Reference proteome</keyword>
<reference evidence="1" key="1">
    <citation type="submission" date="2022-07" db="EMBL/GenBank/DDBJ databases">
        <title>Fungi with potential for degradation of polypropylene.</title>
        <authorList>
            <person name="Gostincar C."/>
        </authorList>
    </citation>
    <scope>NUCLEOTIDE SEQUENCE</scope>
    <source>
        <strain evidence="1">EXF-13308</strain>
    </source>
</reference>
<dbReference type="Gene3D" id="3.40.50.1820">
    <property type="entry name" value="alpha/beta hydrolase"/>
    <property type="match status" value="1"/>
</dbReference>
<dbReference type="SUPFAM" id="SSF53474">
    <property type="entry name" value="alpha/beta-Hydrolases"/>
    <property type="match status" value="1"/>
</dbReference>
<evidence type="ECO:0000313" key="1">
    <source>
        <dbReference type="EMBL" id="KAJ9142943.1"/>
    </source>
</evidence>
<dbReference type="AlphaFoldDB" id="A0AA38RBQ7"/>
<dbReference type="EMBL" id="JANBVO010000020">
    <property type="protein sequence ID" value="KAJ9142943.1"/>
    <property type="molecule type" value="Genomic_DNA"/>
</dbReference>
<organism evidence="1 2">
    <name type="scientific">Pleurostoma richardsiae</name>
    <dbReference type="NCBI Taxonomy" id="41990"/>
    <lineage>
        <taxon>Eukaryota</taxon>
        <taxon>Fungi</taxon>
        <taxon>Dikarya</taxon>
        <taxon>Ascomycota</taxon>
        <taxon>Pezizomycotina</taxon>
        <taxon>Sordariomycetes</taxon>
        <taxon>Sordariomycetidae</taxon>
        <taxon>Calosphaeriales</taxon>
        <taxon>Pleurostomataceae</taxon>
        <taxon>Pleurostoma</taxon>
    </lineage>
</organism>
<dbReference type="GO" id="GO:0016787">
    <property type="term" value="F:hydrolase activity"/>
    <property type="evidence" value="ECO:0007669"/>
    <property type="project" value="UniProtKB-KW"/>
</dbReference>
<keyword evidence="1" id="KW-0378">Hydrolase</keyword>
<protein>
    <submittedName>
        <fullName evidence="1">Poly hydrolase</fullName>
    </submittedName>
</protein>
<gene>
    <name evidence="1" type="ORF">NKR23_g6837</name>
</gene>